<dbReference type="InterPro" id="IPR033985">
    <property type="entry name" value="SusD-like_N"/>
</dbReference>
<feature type="chain" id="PRO_5037410864" evidence="6">
    <location>
        <begin position="22"/>
        <end position="625"/>
    </location>
</feature>
<gene>
    <name evidence="9" type="ORF">IBL28_09255</name>
</gene>
<comment type="similarity">
    <text evidence="2">Belongs to the SusD family.</text>
</comment>
<comment type="caution">
    <text evidence="9">The sequence shown here is derived from an EMBL/GenBank/DDBJ whole genome shotgun (WGS) entry which is preliminary data.</text>
</comment>
<dbReference type="AlphaFoldDB" id="A0A926JRL3"/>
<evidence type="ECO:0000256" key="3">
    <source>
        <dbReference type="ARBA" id="ARBA00022729"/>
    </source>
</evidence>
<evidence type="ECO:0000256" key="2">
    <source>
        <dbReference type="ARBA" id="ARBA00006275"/>
    </source>
</evidence>
<sequence length="625" mass="71027">MNNLRIKHIWMYVLVAVFATASCSDDFVDTKPLNEVPNAEVWADAALSEAFVLEIYNGFGQGGFDEEMLASASDEALFTHSGRGYKEFNGANSNPADQGWISGNYEWGNMYRRIRATNVALKNLEEPMFDNPELAERIRGEAYFLRAFFYQQLLRYYGAVPLVDKVYELNEEDYTIPRNTYEECVDFIVADCDRAAEFLKGLQASEGRATDIAAMALKARVLLYAASDLHDIPTASANSSVIAGYSNPEYLGYTGGNRTERWEKAKAAAKAVMDMNPGYKLDLSEPVSPEEGKNNYMALSLGGGSAMAEAAAEIELILGRFFVGEKQENGGRIGLYNGPNGYHNWSGNTPTQNLVDDYEMINGTRFDWNNPAHAAAPYTNRDPRFYASILYDGADWQPRTDDVAESDSLNQIQAGQYEIINDSGEKEVYYGLDTRNSSIEDWNGSYTGYTMRKFVDPDPAVVHQNTWQQIPAPILRYTEAVLNYVEACIELGEDGEAKTWLNKIRYRVGMPEVTESGDALRERYRNERRIELVYEEHRFHDVRRWMIAPETVGQQVRIMSVFGTLKPGAEVRKYHYDPDSYDYEYTTRPLDTGIEDRNWQDKMYFIAIHRDEINRNDQLVQNPGY</sequence>
<dbReference type="SUPFAM" id="SSF48452">
    <property type="entry name" value="TPR-like"/>
    <property type="match status" value="1"/>
</dbReference>
<dbReference type="Proteomes" id="UP000653730">
    <property type="component" value="Unassembled WGS sequence"/>
</dbReference>
<feature type="domain" description="RagB/SusD" evidence="7">
    <location>
        <begin position="338"/>
        <end position="625"/>
    </location>
</feature>
<evidence type="ECO:0000256" key="4">
    <source>
        <dbReference type="ARBA" id="ARBA00023136"/>
    </source>
</evidence>
<feature type="domain" description="SusD-like N-terminal" evidence="8">
    <location>
        <begin position="27"/>
        <end position="223"/>
    </location>
</feature>
<dbReference type="InterPro" id="IPR012944">
    <property type="entry name" value="SusD_RagB_dom"/>
</dbReference>
<protein>
    <submittedName>
        <fullName evidence="9">RagB/SusD family nutrient uptake outer membrane protein</fullName>
    </submittedName>
</protein>
<evidence type="ECO:0000313" key="10">
    <source>
        <dbReference type="Proteomes" id="UP000653730"/>
    </source>
</evidence>
<evidence type="ECO:0000256" key="1">
    <source>
        <dbReference type="ARBA" id="ARBA00004442"/>
    </source>
</evidence>
<evidence type="ECO:0000256" key="5">
    <source>
        <dbReference type="ARBA" id="ARBA00023237"/>
    </source>
</evidence>
<evidence type="ECO:0000259" key="8">
    <source>
        <dbReference type="Pfam" id="PF14322"/>
    </source>
</evidence>
<dbReference type="Pfam" id="PF14322">
    <property type="entry name" value="SusD-like_3"/>
    <property type="match status" value="1"/>
</dbReference>
<evidence type="ECO:0000259" key="7">
    <source>
        <dbReference type="Pfam" id="PF07980"/>
    </source>
</evidence>
<keyword evidence="3 6" id="KW-0732">Signal</keyword>
<dbReference type="PROSITE" id="PS51257">
    <property type="entry name" value="PROKAR_LIPOPROTEIN"/>
    <property type="match status" value="1"/>
</dbReference>
<name>A0A926JRL3_9FLAO</name>
<dbReference type="GO" id="GO:0009279">
    <property type="term" value="C:cell outer membrane"/>
    <property type="evidence" value="ECO:0007669"/>
    <property type="project" value="UniProtKB-SubCell"/>
</dbReference>
<keyword evidence="5" id="KW-0998">Cell outer membrane</keyword>
<keyword evidence="4" id="KW-0472">Membrane</keyword>
<evidence type="ECO:0000313" key="9">
    <source>
        <dbReference type="EMBL" id="MBC9796153.1"/>
    </source>
</evidence>
<keyword evidence="10" id="KW-1185">Reference proteome</keyword>
<proteinExistence type="inferred from homology"/>
<comment type="subcellular location">
    <subcellularLocation>
        <location evidence="1">Cell outer membrane</location>
    </subcellularLocation>
</comment>
<dbReference type="Pfam" id="PF07980">
    <property type="entry name" value="SusD_RagB"/>
    <property type="match status" value="1"/>
</dbReference>
<dbReference type="InterPro" id="IPR011990">
    <property type="entry name" value="TPR-like_helical_dom_sf"/>
</dbReference>
<evidence type="ECO:0000256" key="6">
    <source>
        <dbReference type="SAM" id="SignalP"/>
    </source>
</evidence>
<organism evidence="9 10">
    <name type="scientific">Sinomicrobium weinanense</name>
    <dbReference type="NCBI Taxonomy" id="2842200"/>
    <lineage>
        <taxon>Bacteria</taxon>
        <taxon>Pseudomonadati</taxon>
        <taxon>Bacteroidota</taxon>
        <taxon>Flavobacteriia</taxon>
        <taxon>Flavobacteriales</taxon>
        <taxon>Flavobacteriaceae</taxon>
        <taxon>Sinomicrobium</taxon>
    </lineage>
</organism>
<dbReference type="EMBL" id="JACVDC010000021">
    <property type="protein sequence ID" value="MBC9796153.1"/>
    <property type="molecule type" value="Genomic_DNA"/>
</dbReference>
<accession>A0A926JRL3</accession>
<feature type="signal peptide" evidence="6">
    <location>
        <begin position="1"/>
        <end position="21"/>
    </location>
</feature>
<dbReference type="RefSeq" id="WP_187965303.1">
    <property type="nucleotide sequence ID" value="NZ_JACVDC010000021.1"/>
</dbReference>
<dbReference type="Gene3D" id="1.25.40.390">
    <property type="match status" value="1"/>
</dbReference>
<reference evidence="9 10" key="1">
    <citation type="submission" date="2020-09" db="EMBL/GenBank/DDBJ databases">
        <title>Sinomicrobium weinanense sp. nov., a halophilic bacteria isolated from saline-alkali soil.</title>
        <authorList>
            <person name="Wu P."/>
            <person name="Ren H."/>
            <person name="Mei Y."/>
            <person name="Liang Y."/>
            <person name="Chen Z."/>
        </authorList>
    </citation>
    <scope>NUCLEOTIDE SEQUENCE [LARGE SCALE GENOMIC DNA]</scope>
    <source>
        <strain evidence="9 10">FJxs</strain>
    </source>
</reference>